<reference evidence="1" key="1">
    <citation type="submission" date="2020-10" db="EMBL/GenBank/DDBJ databases">
        <title>Sequencing the genomes of 1000 actinobacteria strains.</title>
        <authorList>
            <person name="Klenk H.-P."/>
        </authorList>
    </citation>
    <scope>NUCLEOTIDE SEQUENCE</scope>
    <source>
        <strain evidence="1">DSM 45354</strain>
    </source>
</reference>
<comment type="caution">
    <text evidence="1">The sequence shown here is derived from an EMBL/GenBank/DDBJ whole genome shotgun (WGS) entry which is preliminary data.</text>
</comment>
<organism evidence="1 2">
    <name type="scientific">Actinopolymorpha pittospori</name>
    <dbReference type="NCBI Taxonomy" id="648752"/>
    <lineage>
        <taxon>Bacteria</taxon>
        <taxon>Bacillati</taxon>
        <taxon>Actinomycetota</taxon>
        <taxon>Actinomycetes</taxon>
        <taxon>Propionibacteriales</taxon>
        <taxon>Actinopolymorphaceae</taxon>
        <taxon>Actinopolymorpha</taxon>
    </lineage>
</organism>
<dbReference type="AlphaFoldDB" id="A0A927N5M7"/>
<gene>
    <name evidence="1" type="ORF">HEB94_009397</name>
</gene>
<dbReference type="EMBL" id="JADBEM010000001">
    <property type="protein sequence ID" value="MBE1612549.1"/>
    <property type="molecule type" value="Genomic_DNA"/>
</dbReference>
<evidence type="ECO:0008006" key="3">
    <source>
        <dbReference type="Google" id="ProtNLM"/>
    </source>
</evidence>
<keyword evidence="2" id="KW-1185">Reference proteome</keyword>
<accession>A0A927N5M7</accession>
<evidence type="ECO:0000313" key="1">
    <source>
        <dbReference type="EMBL" id="MBE1612549.1"/>
    </source>
</evidence>
<dbReference type="Proteomes" id="UP000638648">
    <property type="component" value="Unassembled WGS sequence"/>
</dbReference>
<name>A0A927N5M7_9ACTN</name>
<dbReference type="Gene3D" id="3.30.460.40">
    <property type="match status" value="1"/>
</dbReference>
<sequence>MGGWALDLFRGHQSREHEDLEIATPLWDFDLIRERLKAYEFFVAGREGFWPVDGAGSAFFEYQQTMVRDPASGMWRIDVMRIPDDGKNWICASDRHIRRPYDEAVAHSADGIPYLRPELVLLFKGLQTRPKDQADFEATLPLLPTGARVWLAHALTETRGDGHPWLAALT</sequence>
<protein>
    <recommendedName>
        <fullName evidence="3">Aminoglycoside-2''-adenylyltransferase</fullName>
    </recommendedName>
</protein>
<proteinExistence type="predicted"/>
<evidence type="ECO:0000313" key="2">
    <source>
        <dbReference type="Proteomes" id="UP000638648"/>
    </source>
</evidence>